<comment type="catalytic activity">
    <reaction evidence="10 11">
        <text>L-glutamine + H2O = L-glutamate + NH4(+)</text>
        <dbReference type="Rhea" id="RHEA:15889"/>
        <dbReference type="ChEBI" id="CHEBI:15377"/>
        <dbReference type="ChEBI" id="CHEBI:28938"/>
        <dbReference type="ChEBI" id="CHEBI:29985"/>
        <dbReference type="ChEBI" id="CHEBI:58359"/>
    </reaction>
</comment>
<dbReference type="GO" id="GO:0005524">
    <property type="term" value="F:ATP binding"/>
    <property type="evidence" value="ECO:0007669"/>
    <property type="project" value="UniProtKB-UniRule"/>
</dbReference>
<evidence type="ECO:0000313" key="14">
    <source>
        <dbReference type="Proteomes" id="UP000287601"/>
    </source>
</evidence>
<evidence type="ECO:0000313" key="13">
    <source>
        <dbReference type="EMBL" id="QAT43345.1"/>
    </source>
</evidence>
<dbReference type="Gene3D" id="3.50.30.20">
    <property type="entry name" value="Carbamoyl-phosphate synthase small subunit, N-terminal domain"/>
    <property type="match status" value="1"/>
</dbReference>
<dbReference type="InterPro" id="IPR035686">
    <property type="entry name" value="CPSase_GATase1"/>
</dbReference>
<keyword evidence="6 11" id="KW-0067">ATP-binding</keyword>
<feature type="binding site" evidence="11">
    <location>
        <position position="254"/>
    </location>
    <ligand>
        <name>L-glutamine</name>
        <dbReference type="ChEBI" id="CHEBI:58359"/>
    </ligand>
</feature>
<sequence>MEALLYLEDGTVITGKGFGYKTTGVGELVFNTGMTGYQKTLTDPSYMGQIITMTYPLIGNYGISKEDNESDKIYAFGLVAKDICFTPSNSNCVMNMDQWLKDMKVPGIWKVDTRKITRKIRKEGTIKCVISNEGITVSEAQELCKETDLRSDYMKDAATKEKKVIAAPPGMAVKKVAVLDFGVKKSILNGLHQRGCELHIFPYGTGAEEIMSIHPEGIFLTNGPGDPEAATEAIAVTKEIMGVVPTFGICMGHQILALAAGGKTYKLKYGHRGANHGVYDKDTNRSYITSQNHGYAVDSNSIILKGMEVTHINLNDGTVEGMKHRNLPIFSVQYHPEASPGPNDNQYLFDKFMNMMKGGVL</sequence>
<feature type="active site" evidence="11">
    <location>
        <position position="335"/>
    </location>
</feature>
<evidence type="ECO:0000256" key="7">
    <source>
        <dbReference type="ARBA" id="ARBA00022962"/>
    </source>
</evidence>
<dbReference type="CDD" id="cd01744">
    <property type="entry name" value="GATase1_CPSase"/>
    <property type="match status" value="1"/>
</dbReference>
<feature type="binding site" evidence="11">
    <location>
        <position position="45"/>
    </location>
    <ligand>
        <name>L-glutamine</name>
        <dbReference type="ChEBI" id="CHEBI:58359"/>
    </ligand>
</feature>
<feature type="binding site" evidence="11">
    <location>
        <position position="294"/>
    </location>
    <ligand>
        <name>L-glutamine</name>
        <dbReference type="ChEBI" id="CHEBI:58359"/>
    </ligand>
</feature>
<dbReference type="NCBIfam" id="NF009475">
    <property type="entry name" value="PRK12838.1"/>
    <property type="match status" value="1"/>
</dbReference>
<evidence type="ECO:0000256" key="8">
    <source>
        <dbReference type="ARBA" id="ARBA00022975"/>
    </source>
</evidence>
<evidence type="ECO:0000256" key="3">
    <source>
        <dbReference type="ARBA" id="ARBA00007800"/>
    </source>
</evidence>
<keyword evidence="5 11" id="KW-0547">Nucleotide-binding</keyword>
<evidence type="ECO:0000256" key="11">
    <source>
        <dbReference type="HAMAP-Rule" id="MF_01209"/>
    </source>
</evidence>
<keyword evidence="8 11" id="KW-0665">Pyrimidine biosynthesis</keyword>
<gene>
    <name evidence="11 13" type="primary">carA</name>
    <name evidence="13" type="ORF">EQM06_09015</name>
</gene>
<dbReference type="GO" id="GO:0004359">
    <property type="term" value="F:glutaminase activity"/>
    <property type="evidence" value="ECO:0007669"/>
    <property type="project" value="RHEA"/>
</dbReference>
<dbReference type="PRINTS" id="PR00096">
    <property type="entry name" value="GATASE"/>
</dbReference>
<dbReference type="UniPathway" id="UPA00070">
    <property type="reaction ID" value="UER00115"/>
</dbReference>
<evidence type="ECO:0000256" key="10">
    <source>
        <dbReference type="ARBA" id="ARBA00049285"/>
    </source>
</evidence>
<comment type="subunit">
    <text evidence="11">Composed of two chains; the small (or glutamine) chain promotes the hydrolysis of glutamine to ammonia, which is used by the large (or ammonia) chain to synthesize carbamoyl phosphate. Tetramer of heterodimers (alpha,beta)4.</text>
</comment>
<dbReference type="PRINTS" id="PR00099">
    <property type="entry name" value="CPSGATASE"/>
</dbReference>
<feature type="binding site" evidence="11">
    <location>
        <position position="251"/>
    </location>
    <ligand>
        <name>L-glutamine</name>
        <dbReference type="ChEBI" id="CHEBI:58359"/>
    </ligand>
</feature>
<dbReference type="NCBIfam" id="TIGR01368">
    <property type="entry name" value="CPSaseIIsmall"/>
    <property type="match status" value="1"/>
</dbReference>
<dbReference type="Pfam" id="PF00117">
    <property type="entry name" value="GATase"/>
    <property type="match status" value="1"/>
</dbReference>
<evidence type="ECO:0000259" key="12">
    <source>
        <dbReference type="SMART" id="SM01097"/>
    </source>
</evidence>
<evidence type="ECO:0000256" key="9">
    <source>
        <dbReference type="ARBA" id="ARBA00048816"/>
    </source>
</evidence>
<dbReference type="UniPathway" id="UPA00068">
    <property type="reaction ID" value="UER00171"/>
</dbReference>
<dbReference type="Pfam" id="PF00988">
    <property type="entry name" value="CPSase_sm_chain"/>
    <property type="match status" value="1"/>
</dbReference>
<dbReference type="PANTHER" id="PTHR43418">
    <property type="entry name" value="MULTIFUNCTIONAL TRYPTOPHAN BIOSYNTHESIS PROTEIN-RELATED"/>
    <property type="match status" value="1"/>
</dbReference>
<dbReference type="InterPro" id="IPR036480">
    <property type="entry name" value="CarbP_synth_ssu_N_sf"/>
</dbReference>
<protein>
    <recommendedName>
        <fullName evidence="11">Carbamoyl phosphate synthase small chain</fullName>
        <ecNumber evidence="11">6.3.5.5</ecNumber>
    </recommendedName>
    <alternativeName>
        <fullName evidence="11">Carbamoyl phosphate synthetase glutamine chain</fullName>
    </alternativeName>
</protein>
<evidence type="ECO:0000256" key="2">
    <source>
        <dbReference type="ARBA" id="ARBA00005077"/>
    </source>
</evidence>
<reference evidence="13 14" key="1">
    <citation type="submission" date="2019-01" db="EMBL/GenBank/DDBJ databases">
        <title>Draft genomes of a novel of Aminipila strains.</title>
        <authorList>
            <person name="Ma S."/>
        </authorList>
    </citation>
    <scope>NUCLEOTIDE SEQUENCE [LARGE SCALE GENOMIC DNA]</scope>
    <source>
        <strain evidence="14">JN-39</strain>
    </source>
</reference>
<keyword evidence="11" id="KW-0055">Arginine biosynthesis</keyword>
<keyword evidence="7 11" id="KW-0315">Glutamine amidotransferase</keyword>
<dbReference type="KEGG" id="amij:EQM06_09015"/>
<comment type="catalytic activity">
    <reaction evidence="9 11">
        <text>hydrogencarbonate + L-glutamine + 2 ATP + H2O = carbamoyl phosphate + L-glutamate + 2 ADP + phosphate + 2 H(+)</text>
        <dbReference type="Rhea" id="RHEA:18633"/>
        <dbReference type="ChEBI" id="CHEBI:15377"/>
        <dbReference type="ChEBI" id="CHEBI:15378"/>
        <dbReference type="ChEBI" id="CHEBI:17544"/>
        <dbReference type="ChEBI" id="CHEBI:29985"/>
        <dbReference type="ChEBI" id="CHEBI:30616"/>
        <dbReference type="ChEBI" id="CHEBI:43474"/>
        <dbReference type="ChEBI" id="CHEBI:58228"/>
        <dbReference type="ChEBI" id="CHEBI:58359"/>
        <dbReference type="ChEBI" id="CHEBI:456216"/>
        <dbReference type="EC" id="6.3.5.5"/>
    </reaction>
</comment>
<feature type="binding site" evidence="11">
    <location>
        <position position="292"/>
    </location>
    <ligand>
        <name>L-glutamine</name>
        <dbReference type="ChEBI" id="CHEBI:58359"/>
    </ligand>
</feature>
<dbReference type="SMART" id="SM01097">
    <property type="entry name" value="CPSase_sm_chain"/>
    <property type="match status" value="1"/>
</dbReference>
<feature type="active site" evidence="11">
    <location>
        <position position="337"/>
    </location>
</feature>
<dbReference type="GO" id="GO:0006207">
    <property type="term" value="P:'de novo' pyrimidine nucleobase biosynthetic process"/>
    <property type="evidence" value="ECO:0007669"/>
    <property type="project" value="InterPro"/>
</dbReference>
<dbReference type="SUPFAM" id="SSF52021">
    <property type="entry name" value="Carbamoyl phosphate synthetase, small subunit N-terminal domain"/>
    <property type="match status" value="1"/>
</dbReference>
<accession>A0A410PWQ8</accession>
<dbReference type="GO" id="GO:0006541">
    <property type="term" value="P:glutamine metabolic process"/>
    <property type="evidence" value="ECO:0007669"/>
    <property type="project" value="InterPro"/>
</dbReference>
<dbReference type="EC" id="6.3.5.5" evidence="11"/>
<dbReference type="Gene3D" id="3.40.50.880">
    <property type="match status" value="1"/>
</dbReference>
<dbReference type="InterPro" id="IPR002474">
    <property type="entry name" value="CarbamoylP_synth_ssu_N"/>
</dbReference>
<dbReference type="OrthoDB" id="9804328at2"/>
<name>A0A410PWQ8_9FIRM</name>
<comment type="pathway">
    <text evidence="2 11">Amino-acid biosynthesis; L-arginine biosynthesis; carbamoyl phosphate from bicarbonate: step 1/1.</text>
</comment>
<dbReference type="GO" id="GO:0044205">
    <property type="term" value="P:'de novo' UMP biosynthetic process"/>
    <property type="evidence" value="ECO:0007669"/>
    <property type="project" value="UniProtKB-UniRule"/>
</dbReference>
<comment type="similarity">
    <text evidence="3 11">Belongs to the CarA family.</text>
</comment>
<organism evidence="13 14">
    <name type="scientific">Aminipila luticellarii</name>
    <dbReference type="NCBI Taxonomy" id="2507160"/>
    <lineage>
        <taxon>Bacteria</taxon>
        <taxon>Bacillati</taxon>
        <taxon>Bacillota</taxon>
        <taxon>Clostridia</taxon>
        <taxon>Peptostreptococcales</taxon>
        <taxon>Anaerovoracaceae</taxon>
        <taxon>Aminipila</taxon>
    </lineage>
</organism>
<dbReference type="FunFam" id="3.50.30.20:FF:000001">
    <property type="entry name" value="Carbamoyl-phosphate synthase small chain"/>
    <property type="match status" value="1"/>
</dbReference>
<dbReference type="PANTHER" id="PTHR43418:SF7">
    <property type="entry name" value="CARBAMOYL-PHOSPHATE SYNTHASE SMALL CHAIN"/>
    <property type="match status" value="1"/>
</dbReference>
<evidence type="ECO:0000256" key="5">
    <source>
        <dbReference type="ARBA" id="ARBA00022741"/>
    </source>
</evidence>
<proteinExistence type="inferred from homology"/>
<dbReference type="GO" id="GO:0004088">
    <property type="term" value="F:carbamoyl-phosphate synthase (glutamine-hydrolyzing) activity"/>
    <property type="evidence" value="ECO:0007669"/>
    <property type="project" value="UniProtKB-UniRule"/>
</dbReference>
<dbReference type="PRINTS" id="PR00097">
    <property type="entry name" value="ANTSNTHASEII"/>
</dbReference>
<dbReference type="InterPro" id="IPR050472">
    <property type="entry name" value="Anth_synth/Amidotransfase"/>
</dbReference>
<dbReference type="RefSeq" id="WP_128746067.1">
    <property type="nucleotide sequence ID" value="NZ_CP035281.1"/>
</dbReference>
<dbReference type="Proteomes" id="UP000287601">
    <property type="component" value="Chromosome"/>
</dbReference>
<dbReference type="EMBL" id="CP035281">
    <property type="protein sequence ID" value="QAT43345.1"/>
    <property type="molecule type" value="Genomic_DNA"/>
</dbReference>
<feature type="binding site" evidence="11">
    <location>
        <position position="223"/>
    </location>
    <ligand>
        <name>L-glutamine</name>
        <dbReference type="ChEBI" id="CHEBI:58359"/>
    </ligand>
</feature>
<evidence type="ECO:0000256" key="6">
    <source>
        <dbReference type="ARBA" id="ARBA00022840"/>
    </source>
</evidence>
<feature type="binding site" evidence="11">
    <location>
        <position position="225"/>
    </location>
    <ligand>
        <name>L-glutamine</name>
        <dbReference type="ChEBI" id="CHEBI:58359"/>
    </ligand>
</feature>
<keyword evidence="14" id="KW-1185">Reference proteome</keyword>
<feature type="binding site" evidence="11">
    <location>
        <position position="295"/>
    </location>
    <ligand>
        <name>L-glutamine</name>
        <dbReference type="ChEBI" id="CHEBI:58359"/>
    </ligand>
</feature>
<comment type="function">
    <text evidence="11">Small subunit of the glutamine-dependent carbamoyl phosphate synthetase (CPSase). CPSase catalyzes the formation of carbamoyl phosphate from the ammonia moiety of glutamine, carbonate, and phosphate donated by ATP, constituting the first step of 2 biosynthetic pathways, one leading to arginine and/or urea and the other to pyrimidine nucleotides. The small subunit (glutamine amidotransferase) binds and cleaves glutamine to supply the large subunit with the substrate ammonia.</text>
</comment>
<dbReference type="PROSITE" id="PS51273">
    <property type="entry name" value="GATASE_TYPE_1"/>
    <property type="match status" value="1"/>
</dbReference>
<evidence type="ECO:0000256" key="1">
    <source>
        <dbReference type="ARBA" id="ARBA00004812"/>
    </source>
</evidence>
<comment type="pathway">
    <text evidence="1 11">Pyrimidine metabolism; UMP biosynthesis via de novo pathway; (S)-dihydroorotate from bicarbonate: step 1/3.</text>
</comment>
<dbReference type="HAMAP" id="MF_01209">
    <property type="entry name" value="CPSase_S_chain"/>
    <property type="match status" value="1"/>
</dbReference>
<dbReference type="GO" id="GO:0006526">
    <property type="term" value="P:L-arginine biosynthetic process"/>
    <property type="evidence" value="ECO:0007669"/>
    <property type="project" value="UniProtKB-UniRule"/>
</dbReference>
<dbReference type="InterPro" id="IPR017926">
    <property type="entry name" value="GATASE"/>
</dbReference>
<dbReference type="SUPFAM" id="SSF52317">
    <property type="entry name" value="Class I glutamine amidotransferase-like"/>
    <property type="match status" value="1"/>
</dbReference>
<feature type="domain" description="Carbamoyl-phosphate synthase small subunit N-terminal" evidence="12">
    <location>
        <begin position="1"/>
        <end position="131"/>
    </location>
</feature>
<feature type="active site" description="Nucleophile" evidence="11">
    <location>
        <position position="250"/>
    </location>
</feature>
<feature type="region of interest" description="CPSase" evidence="11">
    <location>
        <begin position="1"/>
        <end position="168"/>
    </location>
</feature>
<dbReference type="InterPro" id="IPR029062">
    <property type="entry name" value="Class_I_gatase-like"/>
</dbReference>
<dbReference type="AlphaFoldDB" id="A0A410PWQ8"/>
<keyword evidence="11" id="KW-0028">Amino-acid biosynthesis</keyword>
<keyword evidence="4 11" id="KW-0436">Ligase</keyword>
<evidence type="ECO:0000256" key="4">
    <source>
        <dbReference type="ARBA" id="ARBA00022598"/>
    </source>
</evidence>
<dbReference type="InterPro" id="IPR006274">
    <property type="entry name" value="CarbamoylP_synth_ssu"/>
</dbReference>